<organism evidence="1">
    <name type="scientific">Brassica napus</name>
    <name type="common">Rape</name>
    <dbReference type="NCBI Taxonomy" id="3708"/>
    <lineage>
        <taxon>Eukaryota</taxon>
        <taxon>Viridiplantae</taxon>
        <taxon>Streptophyta</taxon>
        <taxon>Embryophyta</taxon>
        <taxon>Tracheophyta</taxon>
        <taxon>Spermatophyta</taxon>
        <taxon>Magnoliopsida</taxon>
        <taxon>eudicotyledons</taxon>
        <taxon>Gunneridae</taxon>
        <taxon>Pentapetalae</taxon>
        <taxon>rosids</taxon>
        <taxon>malvids</taxon>
        <taxon>Brassicales</taxon>
        <taxon>Brassicaceae</taxon>
        <taxon>Brassiceae</taxon>
        <taxon>Brassica</taxon>
    </lineage>
</organism>
<name>A0A816JJM2_BRANA</name>
<evidence type="ECO:0000313" key="1">
    <source>
        <dbReference type="EMBL" id="CAF1851376.1"/>
    </source>
</evidence>
<protein>
    <submittedName>
        <fullName evidence="1">(rape) hypothetical protein</fullName>
    </submittedName>
</protein>
<reference evidence="1" key="1">
    <citation type="submission" date="2021-01" db="EMBL/GenBank/DDBJ databases">
        <authorList>
            <consortium name="Genoscope - CEA"/>
            <person name="William W."/>
        </authorList>
    </citation>
    <scope>NUCLEOTIDE SEQUENCE</scope>
</reference>
<dbReference type="Proteomes" id="UP001295469">
    <property type="component" value="Chromosome C04"/>
</dbReference>
<dbReference type="EMBL" id="HG994368">
    <property type="protein sequence ID" value="CAF1851376.1"/>
    <property type="molecule type" value="Genomic_DNA"/>
</dbReference>
<proteinExistence type="predicted"/>
<sequence length="83" mass="9054">MLSALDPRGLFISGETLLMRVRRLKRSTGWSSARFVGMGAVKIYGASLRYGGARFRHEGPQRGICSFICSNLSFVPAEWSGGA</sequence>
<accession>A0A816JJM2</accession>
<dbReference type="AlphaFoldDB" id="A0A816JJM2"/>
<gene>
    <name evidence="1" type="ORF">DARMORV10_C04P36680.1</name>
</gene>